<dbReference type="Gene3D" id="1.10.340.30">
    <property type="entry name" value="Hypothetical protein, domain 2"/>
    <property type="match status" value="1"/>
</dbReference>
<dbReference type="EMBL" id="MFMQ01000025">
    <property type="protein sequence ID" value="OGG91993.1"/>
    <property type="molecule type" value="Genomic_DNA"/>
</dbReference>
<evidence type="ECO:0000256" key="4">
    <source>
        <dbReference type="ARBA" id="ARBA00022763"/>
    </source>
</evidence>
<evidence type="ECO:0000256" key="8">
    <source>
        <dbReference type="ARBA" id="ARBA00023204"/>
    </source>
</evidence>
<protein>
    <recommendedName>
        <fullName evidence="10">HhH-GPD domain-containing protein</fullName>
    </recommendedName>
</protein>
<evidence type="ECO:0000256" key="2">
    <source>
        <dbReference type="ARBA" id="ARBA00008343"/>
    </source>
</evidence>
<name>A0A1F6G1L0_9BACT</name>
<dbReference type="GO" id="GO:0006284">
    <property type="term" value="P:base-excision repair"/>
    <property type="evidence" value="ECO:0007669"/>
    <property type="project" value="InterPro"/>
</dbReference>
<dbReference type="Pfam" id="PF00730">
    <property type="entry name" value="HhH-GPD"/>
    <property type="match status" value="1"/>
</dbReference>
<dbReference type="SMART" id="SM00478">
    <property type="entry name" value="ENDO3c"/>
    <property type="match status" value="1"/>
</dbReference>
<keyword evidence="8" id="KW-0234">DNA repair</keyword>
<evidence type="ECO:0000313" key="12">
    <source>
        <dbReference type="Proteomes" id="UP000178601"/>
    </source>
</evidence>
<reference evidence="11 12" key="1">
    <citation type="journal article" date="2016" name="Nat. Commun.">
        <title>Thousands of microbial genomes shed light on interconnected biogeochemical processes in an aquifer system.</title>
        <authorList>
            <person name="Anantharaman K."/>
            <person name="Brown C.T."/>
            <person name="Hug L.A."/>
            <person name="Sharon I."/>
            <person name="Castelle C.J."/>
            <person name="Probst A.J."/>
            <person name="Thomas B.C."/>
            <person name="Singh A."/>
            <person name="Wilkins M.J."/>
            <person name="Karaoz U."/>
            <person name="Brodie E.L."/>
            <person name="Williams K.H."/>
            <person name="Hubbard S.S."/>
            <person name="Banfield J.F."/>
        </authorList>
    </citation>
    <scope>NUCLEOTIDE SEQUENCE [LARGE SCALE GENOMIC DNA]</scope>
</reference>
<gene>
    <name evidence="11" type="ORF">A3H16_03920</name>
</gene>
<dbReference type="GO" id="GO:0032357">
    <property type="term" value="F:oxidized purine DNA binding"/>
    <property type="evidence" value="ECO:0007669"/>
    <property type="project" value="TreeGrafter"/>
</dbReference>
<dbReference type="InterPro" id="IPR011257">
    <property type="entry name" value="DNA_glycosylase"/>
</dbReference>
<keyword evidence="7" id="KW-0411">Iron-sulfur</keyword>
<dbReference type="GO" id="GO:0006298">
    <property type="term" value="P:mismatch repair"/>
    <property type="evidence" value="ECO:0007669"/>
    <property type="project" value="TreeGrafter"/>
</dbReference>
<evidence type="ECO:0000256" key="3">
    <source>
        <dbReference type="ARBA" id="ARBA00022723"/>
    </source>
</evidence>
<evidence type="ECO:0000256" key="6">
    <source>
        <dbReference type="ARBA" id="ARBA00023004"/>
    </source>
</evidence>
<evidence type="ECO:0000259" key="10">
    <source>
        <dbReference type="SMART" id="SM00478"/>
    </source>
</evidence>
<dbReference type="GO" id="GO:0051536">
    <property type="term" value="F:iron-sulfur cluster binding"/>
    <property type="evidence" value="ECO:0007669"/>
    <property type="project" value="UniProtKB-KW"/>
</dbReference>
<dbReference type="PANTHER" id="PTHR42944:SF1">
    <property type="entry name" value="ADENINE DNA GLYCOSYLASE"/>
    <property type="match status" value="1"/>
</dbReference>
<dbReference type="CDD" id="cd00056">
    <property type="entry name" value="ENDO3c"/>
    <property type="match status" value="1"/>
</dbReference>
<proteinExistence type="inferred from homology"/>
<accession>A0A1F6G1L0</accession>
<dbReference type="InterPro" id="IPR044298">
    <property type="entry name" value="MIG/MutY"/>
</dbReference>
<dbReference type="GO" id="GO:0035485">
    <property type="term" value="F:adenine/guanine mispair binding"/>
    <property type="evidence" value="ECO:0007669"/>
    <property type="project" value="TreeGrafter"/>
</dbReference>
<organism evidence="11 12">
    <name type="scientific">Candidatus Kaiserbacteria bacterium RIFCSPLOWO2_12_FULL_53_8</name>
    <dbReference type="NCBI Taxonomy" id="1798529"/>
    <lineage>
        <taxon>Bacteria</taxon>
        <taxon>Candidatus Kaiseribacteriota</taxon>
    </lineage>
</organism>
<dbReference type="GO" id="GO:0046872">
    <property type="term" value="F:metal ion binding"/>
    <property type="evidence" value="ECO:0007669"/>
    <property type="project" value="UniProtKB-KW"/>
</dbReference>
<dbReference type="SUPFAM" id="SSF48150">
    <property type="entry name" value="DNA-glycosylase"/>
    <property type="match status" value="1"/>
</dbReference>
<keyword evidence="5" id="KW-0378">Hydrolase</keyword>
<dbReference type="Gene3D" id="1.10.1670.10">
    <property type="entry name" value="Helix-hairpin-Helix base-excision DNA repair enzymes (C-terminal)"/>
    <property type="match status" value="1"/>
</dbReference>
<comment type="caution">
    <text evidence="11">The sequence shown here is derived from an EMBL/GenBank/DDBJ whole genome shotgun (WGS) entry which is preliminary data.</text>
</comment>
<keyword evidence="6" id="KW-0408">Iron</keyword>
<keyword evidence="4" id="KW-0227">DNA damage</keyword>
<comment type="cofactor">
    <cofactor evidence="1">
        <name>[4Fe-4S] cluster</name>
        <dbReference type="ChEBI" id="CHEBI:49883"/>
    </cofactor>
</comment>
<keyword evidence="3" id="KW-0479">Metal-binding</keyword>
<evidence type="ECO:0000256" key="9">
    <source>
        <dbReference type="ARBA" id="ARBA00023295"/>
    </source>
</evidence>
<comment type="similarity">
    <text evidence="2">Belongs to the Nth/MutY family.</text>
</comment>
<dbReference type="GO" id="GO:0034039">
    <property type="term" value="F:8-oxo-7,8-dihydroguanine DNA N-glycosylase activity"/>
    <property type="evidence" value="ECO:0007669"/>
    <property type="project" value="TreeGrafter"/>
</dbReference>
<sequence>MSSIRSFRNRVWKYYKERGRHDLPWRQPSLKLRRGKKNFDPYRVMVSEIMLQQTQVVRVIEKYKEFLKAFPTVRALAKARFSEVLKVWSGLGYNRRGKYLHDAAKVIVEKYKGKVPRELASLRTLPGMGPYTASAVRVFAFNKPDTLIETNVRAAYIHHFYSSILQKTAITDAQVIPIATAAARGQDPRKWHWALMDYGVHIKKLHKNPARKSAHYTKQSKFEGSLRQVRGTILRELHEGKQPRGVASRLALALKGLERDGLIVRQKGSAQGGSASGRKWRIA</sequence>
<evidence type="ECO:0000256" key="5">
    <source>
        <dbReference type="ARBA" id="ARBA00022801"/>
    </source>
</evidence>
<dbReference type="InterPro" id="IPR003265">
    <property type="entry name" value="HhH-GPD_domain"/>
</dbReference>
<dbReference type="InterPro" id="IPR023170">
    <property type="entry name" value="HhH_base_excis_C"/>
</dbReference>
<feature type="domain" description="HhH-GPD" evidence="10">
    <location>
        <begin position="50"/>
        <end position="201"/>
    </location>
</feature>
<evidence type="ECO:0000256" key="1">
    <source>
        <dbReference type="ARBA" id="ARBA00001966"/>
    </source>
</evidence>
<dbReference type="Proteomes" id="UP000178601">
    <property type="component" value="Unassembled WGS sequence"/>
</dbReference>
<dbReference type="AlphaFoldDB" id="A0A1F6G1L0"/>
<dbReference type="GO" id="GO:0000701">
    <property type="term" value="F:purine-specific mismatch base pair DNA N-glycosylase activity"/>
    <property type="evidence" value="ECO:0007669"/>
    <property type="project" value="TreeGrafter"/>
</dbReference>
<evidence type="ECO:0000313" key="11">
    <source>
        <dbReference type="EMBL" id="OGG91993.1"/>
    </source>
</evidence>
<keyword evidence="9" id="KW-0326">Glycosidase</keyword>
<evidence type="ECO:0000256" key="7">
    <source>
        <dbReference type="ARBA" id="ARBA00023014"/>
    </source>
</evidence>
<dbReference type="PANTHER" id="PTHR42944">
    <property type="entry name" value="ADENINE DNA GLYCOSYLASE"/>
    <property type="match status" value="1"/>
</dbReference>